<evidence type="ECO:0000313" key="6">
    <source>
        <dbReference type="Proteomes" id="UP000460142"/>
    </source>
</evidence>
<protein>
    <submittedName>
        <fullName evidence="3">KDO transferase-3</fullName>
    </submittedName>
    <submittedName>
        <fullName evidence="1">Lipopolysaccharide biosynthesis protein</fullName>
    </submittedName>
</protein>
<dbReference type="OrthoDB" id="6555425at2"/>
<keyword evidence="4" id="KW-1185">Reference proteome</keyword>
<evidence type="ECO:0000313" key="4">
    <source>
        <dbReference type="Proteomes" id="UP000186756"/>
    </source>
</evidence>
<dbReference type="Proteomes" id="UP000186756">
    <property type="component" value="Unassembled WGS sequence"/>
</dbReference>
<gene>
    <name evidence="2" type="ORF">BVK86_08205</name>
    <name evidence="1" type="ORF">F7R15_07880</name>
    <name evidence="3" type="ORF">SAMN04490202_0480</name>
</gene>
<dbReference type="EMBL" id="MSTQ01000004">
    <property type="protein sequence ID" value="OLU04218.1"/>
    <property type="molecule type" value="Genomic_DNA"/>
</dbReference>
<dbReference type="Proteomes" id="UP000460142">
    <property type="component" value="Unassembled WGS sequence"/>
</dbReference>
<evidence type="ECO:0000313" key="1">
    <source>
        <dbReference type="EMBL" id="KAB0486785.1"/>
    </source>
</evidence>
<dbReference type="Proteomes" id="UP000198549">
    <property type="component" value="Chromosome I"/>
</dbReference>
<accession>A0A1H0ID57</accession>
<dbReference type="RefSeq" id="WP_075945940.1">
    <property type="nucleotide sequence ID" value="NZ_LT629709.1"/>
</dbReference>
<keyword evidence="3" id="KW-0808">Transferase</keyword>
<dbReference type="GO" id="GO:0016740">
    <property type="term" value="F:transferase activity"/>
    <property type="evidence" value="ECO:0007669"/>
    <property type="project" value="UniProtKB-KW"/>
</dbReference>
<evidence type="ECO:0000313" key="2">
    <source>
        <dbReference type="EMBL" id="OLU04218.1"/>
    </source>
</evidence>
<dbReference type="EMBL" id="LT629709">
    <property type="protein sequence ID" value="SDO29387.1"/>
    <property type="molecule type" value="Genomic_DNA"/>
</dbReference>
<dbReference type="AlphaFoldDB" id="A0A1H0ID57"/>
<reference evidence="1 6" key="4">
    <citation type="submission" date="2019-09" db="EMBL/GenBank/DDBJ databases">
        <title>Draft genome sequences of 48 bacterial type strains from the CCUG.</title>
        <authorList>
            <person name="Tunovic T."/>
            <person name="Pineiro-Iglesias B."/>
            <person name="Unosson C."/>
            <person name="Inganas E."/>
            <person name="Ohlen M."/>
            <person name="Cardew S."/>
            <person name="Jensie-Markopoulos S."/>
            <person name="Salva-Serra F."/>
            <person name="Jaen-Luchoro D."/>
            <person name="Karlsson R."/>
            <person name="Svensson-Stadler L."/>
            <person name="Chun J."/>
            <person name="Moore E."/>
        </authorList>
    </citation>
    <scope>NUCLEOTIDE SEQUENCE [LARGE SCALE GENOMIC DNA]</scope>
    <source>
        <strain evidence="1 6">CCUG 53116</strain>
    </source>
</reference>
<reference evidence="4" key="3">
    <citation type="submission" date="2017-01" db="EMBL/GenBank/DDBJ databases">
        <authorList>
            <person name="Poblete-Castro I."/>
        </authorList>
    </citation>
    <scope>NUCLEOTIDE SEQUENCE [LARGE SCALE GENOMIC DNA]</scope>
    <source>
        <strain evidence="4">DSM 18361 / CCUG 53116 / MT1</strain>
    </source>
</reference>
<dbReference type="Gene3D" id="3.90.1480.10">
    <property type="entry name" value="Alpha-2,3-sialyltransferase"/>
    <property type="match status" value="1"/>
</dbReference>
<evidence type="ECO:0000313" key="3">
    <source>
        <dbReference type="EMBL" id="SDO29387.1"/>
    </source>
</evidence>
<name>A0A1H0ID57_PSERE</name>
<reference evidence="3 5" key="1">
    <citation type="submission" date="2016-10" db="EMBL/GenBank/DDBJ databases">
        <authorList>
            <person name="de Groot N.N."/>
        </authorList>
    </citation>
    <scope>NUCLEOTIDE SEQUENCE [LARGE SCALE GENOMIC DNA]</scope>
    <source>
        <strain evidence="3 5">BS3776</strain>
    </source>
</reference>
<reference evidence="2" key="2">
    <citation type="submission" date="2017-01" db="EMBL/GenBank/DDBJ databases">
        <authorList>
            <person name="Mah S.A."/>
            <person name="Swanson W.J."/>
            <person name="Moy G.W."/>
            <person name="Vacquier V.D."/>
        </authorList>
    </citation>
    <scope>NUCLEOTIDE SEQUENCE [LARGE SCALE GENOMIC DNA]</scope>
    <source>
        <strain evidence="2">MT1</strain>
    </source>
</reference>
<evidence type="ECO:0000313" key="5">
    <source>
        <dbReference type="Proteomes" id="UP000198549"/>
    </source>
</evidence>
<proteinExistence type="predicted"/>
<organism evidence="3 5">
    <name type="scientific">Pseudomonas reinekei</name>
    <dbReference type="NCBI Taxonomy" id="395598"/>
    <lineage>
        <taxon>Bacteria</taxon>
        <taxon>Pseudomonadati</taxon>
        <taxon>Pseudomonadota</taxon>
        <taxon>Gammaproteobacteria</taxon>
        <taxon>Pseudomonadales</taxon>
        <taxon>Pseudomonadaceae</taxon>
        <taxon>Pseudomonas</taxon>
    </lineage>
</organism>
<sequence length="262" mass="29321">MDVVQKKSSLTAGPLHVHDLDECRNIQKGSVFIVASGASAKDFPAQKYAGVPMITMNGAISKFVGTGIKPFFYVCTDLGFPREQPDLFSQAMGISERVALGEDHLWGNQAEPEGELYLLGRAPKQSWSDLFRTDQELVRSRKLGTGRTRSLGFSKNLKRGFFDARTVAYLALQLAYHLGFTKVFLVGVDLNETVCRFYEEPGSKTSPCRLDQHFFTRILPSLEILSKYVVNEDFQVFNLSDTSRIPVELVPRVTMDQLDALI</sequence>
<dbReference type="EMBL" id="VZPS01000004">
    <property type="protein sequence ID" value="KAB0486785.1"/>
    <property type="molecule type" value="Genomic_DNA"/>
</dbReference>